<keyword evidence="2" id="KW-0812">Transmembrane</keyword>
<dbReference type="EMBL" id="FOFV01000018">
    <property type="protein sequence ID" value="SES21742.1"/>
    <property type="molecule type" value="Genomic_DNA"/>
</dbReference>
<feature type="compositionally biased region" description="Low complexity" evidence="1">
    <location>
        <begin position="226"/>
        <end position="238"/>
    </location>
</feature>
<dbReference type="NCBIfam" id="TIGR04222">
    <property type="entry name" value="near_uncomplex"/>
    <property type="match status" value="1"/>
</dbReference>
<gene>
    <name evidence="3" type="ORF">SAMN04488000_118164</name>
</gene>
<feature type="region of interest" description="Disordered" evidence="1">
    <location>
        <begin position="202"/>
        <end position="256"/>
    </location>
</feature>
<dbReference type="AlphaFoldDB" id="A0A1H9VJH1"/>
<proteinExistence type="predicted"/>
<keyword evidence="2" id="KW-1133">Transmembrane helix</keyword>
<evidence type="ECO:0000313" key="3">
    <source>
        <dbReference type="EMBL" id="SES21742.1"/>
    </source>
</evidence>
<dbReference type="RefSeq" id="WP_089923168.1">
    <property type="nucleotide sequence ID" value="NZ_FOFV01000018.1"/>
</dbReference>
<evidence type="ECO:0000256" key="2">
    <source>
        <dbReference type="SAM" id="Phobius"/>
    </source>
</evidence>
<evidence type="ECO:0000256" key="1">
    <source>
        <dbReference type="SAM" id="MobiDB-lite"/>
    </source>
</evidence>
<feature type="compositionally biased region" description="Gly residues" evidence="1">
    <location>
        <begin position="239"/>
        <end position="256"/>
    </location>
</feature>
<feature type="compositionally biased region" description="Gly residues" evidence="1">
    <location>
        <begin position="210"/>
        <end position="225"/>
    </location>
</feature>
<dbReference type="OrthoDB" id="3693637at2"/>
<evidence type="ECO:0000313" key="4">
    <source>
        <dbReference type="Proteomes" id="UP000199503"/>
    </source>
</evidence>
<dbReference type="Proteomes" id="UP000199503">
    <property type="component" value="Unassembled WGS sequence"/>
</dbReference>
<keyword evidence="2" id="KW-0472">Membrane</keyword>
<organism evidence="3 4">
    <name type="scientific">Lentzea albida</name>
    <dbReference type="NCBI Taxonomy" id="65499"/>
    <lineage>
        <taxon>Bacteria</taxon>
        <taxon>Bacillati</taxon>
        <taxon>Actinomycetota</taxon>
        <taxon>Actinomycetes</taxon>
        <taxon>Pseudonocardiales</taxon>
        <taxon>Pseudonocardiaceae</taxon>
        <taxon>Lentzea</taxon>
    </lineage>
</organism>
<keyword evidence="4" id="KW-1185">Reference proteome</keyword>
<feature type="transmembrane region" description="Helical" evidence="2">
    <location>
        <begin position="132"/>
        <end position="148"/>
    </location>
</feature>
<feature type="transmembrane region" description="Helical" evidence="2">
    <location>
        <begin position="110"/>
        <end position="126"/>
    </location>
</feature>
<reference evidence="4" key="1">
    <citation type="submission" date="2016-10" db="EMBL/GenBank/DDBJ databases">
        <authorList>
            <person name="Varghese N."/>
            <person name="Submissions S."/>
        </authorList>
    </citation>
    <scope>NUCLEOTIDE SEQUENCE [LARGE SCALE GENOMIC DNA]</scope>
    <source>
        <strain evidence="4">DSM 44437</strain>
    </source>
</reference>
<accession>A0A1H9VJH1</accession>
<protein>
    <submittedName>
        <fullName evidence="3">TIGR04222 domain-containing protein</fullName>
    </submittedName>
</protein>
<dbReference type="STRING" id="65499.SAMN04488000_118164"/>
<sequence length="256" mass="26171">MATPATERGTRVPPERIGYLADGPGRAAETALARLLDAGLVRVSRDGLVSAVHQGTYDTTTPVEVCILTGLTRPVRFDAVMRNAAKSKEMRDLHDRLRAEGLTRRARPRLAVWWIFLVIGGVLALASLTEPWLLIGTVGFLGSAWWTYGAKPLTRAGRAALEGASTSDRVIAVALEGFRGKVSGRPVGDLFDLPQSVVKTLPRKRKRRGTGGGTASGSAGCGSGCGSSSCGSSCSSGGSSCGGGGGGGCGGGGGGD</sequence>
<dbReference type="InterPro" id="IPR026467">
    <property type="entry name" value="Ser/Gly_Cys_C_dom"/>
</dbReference>
<name>A0A1H9VJH1_9PSEU</name>